<reference evidence="1 2" key="1">
    <citation type="journal article" date="2018" name="PLoS Genet.">
        <title>Population sequencing reveals clonal diversity and ancestral inbreeding in the grapevine cultivar Chardonnay.</title>
        <authorList>
            <person name="Roach M.J."/>
            <person name="Johnson D.L."/>
            <person name="Bohlmann J."/>
            <person name="van Vuuren H.J."/>
            <person name="Jones S.J."/>
            <person name="Pretorius I.S."/>
            <person name="Schmidt S.A."/>
            <person name="Borneman A.R."/>
        </authorList>
    </citation>
    <scope>NUCLEOTIDE SEQUENCE [LARGE SCALE GENOMIC DNA]</scope>
    <source>
        <strain evidence="2">cv. Chardonnay</strain>
        <tissue evidence="1">Leaf</tissue>
    </source>
</reference>
<comment type="caution">
    <text evidence="1">The sequence shown here is derived from an EMBL/GenBank/DDBJ whole genome shotgun (WGS) entry which is preliminary data.</text>
</comment>
<gene>
    <name evidence="1" type="ORF">CK203_091011</name>
</gene>
<proteinExistence type="predicted"/>
<dbReference type="AlphaFoldDB" id="A0A438CM48"/>
<organism evidence="1 2">
    <name type="scientific">Vitis vinifera</name>
    <name type="common">Grape</name>
    <dbReference type="NCBI Taxonomy" id="29760"/>
    <lineage>
        <taxon>Eukaryota</taxon>
        <taxon>Viridiplantae</taxon>
        <taxon>Streptophyta</taxon>
        <taxon>Embryophyta</taxon>
        <taxon>Tracheophyta</taxon>
        <taxon>Spermatophyta</taxon>
        <taxon>Magnoliopsida</taxon>
        <taxon>eudicotyledons</taxon>
        <taxon>Gunneridae</taxon>
        <taxon>Pentapetalae</taxon>
        <taxon>rosids</taxon>
        <taxon>Vitales</taxon>
        <taxon>Vitaceae</taxon>
        <taxon>Viteae</taxon>
        <taxon>Vitis</taxon>
    </lineage>
</organism>
<protein>
    <recommendedName>
        <fullName evidence="3">Retrovirus-related Pol polyprotein from transposon TNT 1-94</fullName>
    </recommendedName>
</protein>
<name>A0A438CM48_VITVI</name>
<dbReference type="Proteomes" id="UP000288805">
    <property type="component" value="Unassembled WGS sequence"/>
</dbReference>
<evidence type="ECO:0000313" key="2">
    <source>
        <dbReference type="Proteomes" id="UP000288805"/>
    </source>
</evidence>
<dbReference type="EMBL" id="QGNW01002176">
    <property type="protein sequence ID" value="RVW24281.1"/>
    <property type="molecule type" value="Genomic_DNA"/>
</dbReference>
<evidence type="ECO:0000313" key="1">
    <source>
        <dbReference type="EMBL" id="RVW24281.1"/>
    </source>
</evidence>
<evidence type="ECO:0008006" key="3">
    <source>
        <dbReference type="Google" id="ProtNLM"/>
    </source>
</evidence>
<accession>A0A438CM48</accession>
<sequence>MVKGWLINSMDHSLVVNFFGYPTAKQVWDSAATTYFDGTDTSQIGISALIVGVQNILGKPVSNCMATQTSGMNYKLERNEMLLQLKTSRIKVIVVKFFCNSTTRNDGAWIIVSGATDHMTFDPNYFSNTTQPRKTCIANANGAIYLVTGDVLSEEIIGHGTKREGLYYLDDFSPGKANHTHHQTSSHERQI</sequence>